<protein>
    <submittedName>
        <fullName evidence="1">Uncharacterized protein</fullName>
    </submittedName>
</protein>
<dbReference type="Proteomes" id="UP000199109">
    <property type="component" value="Unassembled WGS sequence"/>
</dbReference>
<dbReference type="OrthoDB" id="2542111at2"/>
<evidence type="ECO:0000313" key="1">
    <source>
        <dbReference type="EMBL" id="SDE80340.1"/>
    </source>
</evidence>
<keyword evidence="2" id="KW-1185">Reference proteome</keyword>
<name>A0A1G7FWT9_9FLAO</name>
<sequence length="350" mass="39897">MIIRILVLSAIFMHIAIGQKKKKQEFANKNTNTTLRMQSEERVTWNPEREEMEFNLSELSGLINFSKSHHFSEVRHTPSNLLISPDGSGMEHVGLLNFFRVLISGGYLTELRAEKPLVKPEKDGVTLTWLPTIRRQANVTIRFTFREPNIIDMDMSVETLTNYPGFEILLSAYLAPGFVSGAYVAKEEFGPVVPEQIRIIDQPMIHGIWPFFPRDEAAANLLTDGRHQKGRWYWRMAVGRRYGLPMAFFNKGDVDVLVMGRPEDVYAVGATYKGNPESDDIAAHRSLYLSLFGEDLVAGEGRRTQMRMIIGKFGSDPNKHAALYEAFLIDVKLKPRFHESTPQYEDDTIK</sequence>
<dbReference type="AlphaFoldDB" id="A0A1G7FWT9"/>
<reference evidence="1 2" key="1">
    <citation type="submission" date="2016-10" db="EMBL/GenBank/DDBJ databases">
        <authorList>
            <person name="de Groot N.N."/>
        </authorList>
    </citation>
    <scope>NUCLEOTIDE SEQUENCE [LARGE SCALE GENOMIC DNA]</scope>
    <source>
        <strain evidence="1 2">DSM 23421</strain>
    </source>
</reference>
<evidence type="ECO:0000313" key="2">
    <source>
        <dbReference type="Proteomes" id="UP000199109"/>
    </source>
</evidence>
<organism evidence="1 2">
    <name type="scientific">Pricia antarctica</name>
    <dbReference type="NCBI Taxonomy" id="641691"/>
    <lineage>
        <taxon>Bacteria</taxon>
        <taxon>Pseudomonadati</taxon>
        <taxon>Bacteroidota</taxon>
        <taxon>Flavobacteriia</taxon>
        <taxon>Flavobacteriales</taxon>
        <taxon>Flavobacteriaceae</taxon>
        <taxon>Pricia</taxon>
    </lineage>
</organism>
<proteinExistence type="predicted"/>
<accession>A0A1G7FWT9</accession>
<dbReference type="RefSeq" id="WP_091870950.1">
    <property type="nucleotide sequence ID" value="NZ_FNAO01000007.1"/>
</dbReference>
<dbReference type="EMBL" id="FNAO01000007">
    <property type="protein sequence ID" value="SDE80340.1"/>
    <property type="molecule type" value="Genomic_DNA"/>
</dbReference>
<gene>
    <name evidence="1" type="ORF">SAMN05421636_107314</name>
</gene>